<sequence length="416" mass="47333">MTLGSIDYKIEGGNVARLLDAFTKEKLIYSELRETNDCLTLKISSEHSFRFEKLCRKEGFEPEKMAYHGMMRFYRNLIKRPGIILGAFMSVLLMAYYSNVILTIKVDTDDPIIYGKIIDVLNSDGVKAGAYIPDIDLVIEERSLKSQIEEVAWAGISRTGSGIAVDIIEAIEAEKGITVGMPCHLVACEDGVIEEIELIDGQLMKCLGSGVTKGEIVVSGKIVTENSEWTKEGKVINSKTRYTRSIGTILGTFTRTIVFEQPFDTEEKVLTGKKRKLTHLELFSARIPLYTKTPEGYYETEKEEKHFPEIGGFVLPFGLSEIDLREFDVRSQVINKEEALSRTEKAAYRYEQNFLEPYEIRVRDSKTEITKDGVRLTVTYELYGNLCKESDFFIPKYIVPESEKRQKENVQDSENY</sequence>
<reference evidence="2 3" key="1">
    <citation type="submission" date="2013-06" db="EMBL/GenBank/DDBJ databases">
        <title>Rumen cellulosomics: divergent fiber-degrading strategies revealed by comparative genome-wide analysis of six Ruminococcal strains.</title>
        <authorList>
            <person name="Dassa B."/>
            <person name="Borovok I."/>
            <person name="Lamed R."/>
            <person name="Flint H."/>
            <person name="Yeoman C.J."/>
            <person name="White B."/>
            <person name="Bayer E.A."/>
        </authorList>
    </citation>
    <scope>NUCLEOTIDE SEQUENCE [LARGE SCALE GENOMIC DNA]</scope>
    <source>
        <strain evidence="2 3">SY3</strain>
    </source>
</reference>
<feature type="transmembrane region" description="Helical" evidence="1">
    <location>
        <begin position="77"/>
        <end position="97"/>
    </location>
</feature>
<dbReference type="Pfam" id="PF06898">
    <property type="entry name" value="YqfD"/>
    <property type="match status" value="1"/>
</dbReference>
<evidence type="ECO:0000256" key="1">
    <source>
        <dbReference type="SAM" id="Phobius"/>
    </source>
</evidence>
<comment type="caution">
    <text evidence="2">The sequence shown here is derived from an EMBL/GenBank/DDBJ whole genome shotgun (WGS) entry which is preliminary data.</text>
</comment>
<keyword evidence="3" id="KW-1185">Reference proteome</keyword>
<keyword evidence="1" id="KW-1133">Transmembrane helix</keyword>
<dbReference type="RefSeq" id="WP_037289933.1">
    <property type="nucleotide sequence ID" value="NZ_JEOB01000004.1"/>
</dbReference>
<dbReference type="AlphaFoldDB" id="A0A011VRM4"/>
<dbReference type="InterPro" id="IPR010690">
    <property type="entry name" value="YqfD"/>
</dbReference>
<protein>
    <submittedName>
        <fullName evidence="2">Stage IV sporulation protein</fullName>
    </submittedName>
</protein>
<dbReference type="PATRIC" id="fig|1341156.4.peg.2902"/>
<proteinExistence type="predicted"/>
<dbReference type="EMBL" id="JEOB01000004">
    <property type="protein sequence ID" value="EXM37911.1"/>
    <property type="molecule type" value="Genomic_DNA"/>
</dbReference>
<keyword evidence="1" id="KW-0812">Transmembrane</keyword>
<dbReference type="OrthoDB" id="1640349at2"/>
<keyword evidence="1" id="KW-0472">Membrane</keyword>
<evidence type="ECO:0000313" key="2">
    <source>
        <dbReference type="EMBL" id="EXM37911.1"/>
    </source>
</evidence>
<gene>
    <name evidence="2" type="ORF">RASY3_16515</name>
</gene>
<dbReference type="Proteomes" id="UP000021369">
    <property type="component" value="Unassembled WGS sequence"/>
</dbReference>
<organism evidence="2 3">
    <name type="scientific">Ruminococcus albus SY3</name>
    <dbReference type="NCBI Taxonomy" id="1341156"/>
    <lineage>
        <taxon>Bacteria</taxon>
        <taxon>Bacillati</taxon>
        <taxon>Bacillota</taxon>
        <taxon>Clostridia</taxon>
        <taxon>Eubacteriales</taxon>
        <taxon>Oscillospiraceae</taxon>
        <taxon>Ruminococcus</taxon>
    </lineage>
</organism>
<evidence type="ECO:0000313" key="3">
    <source>
        <dbReference type="Proteomes" id="UP000021369"/>
    </source>
</evidence>
<name>A0A011VRM4_RUMAL</name>
<accession>A0A011VRM4</accession>